<accession>A0A9P6NT81</accession>
<reference evidence="1" key="1">
    <citation type="submission" date="2013-11" db="EMBL/GenBank/DDBJ databases">
        <title>Genome sequence of the fusiform rust pathogen reveals effectors for host alternation and coevolution with pine.</title>
        <authorList>
            <consortium name="DOE Joint Genome Institute"/>
            <person name="Smith K."/>
            <person name="Pendleton A."/>
            <person name="Kubisiak T."/>
            <person name="Anderson C."/>
            <person name="Salamov A."/>
            <person name="Aerts A."/>
            <person name="Riley R."/>
            <person name="Clum A."/>
            <person name="Lindquist E."/>
            <person name="Ence D."/>
            <person name="Campbell M."/>
            <person name="Kronenberg Z."/>
            <person name="Feau N."/>
            <person name="Dhillon B."/>
            <person name="Hamelin R."/>
            <person name="Burleigh J."/>
            <person name="Smith J."/>
            <person name="Yandell M."/>
            <person name="Nelson C."/>
            <person name="Grigoriev I."/>
            <person name="Davis J."/>
        </authorList>
    </citation>
    <scope>NUCLEOTIDE SEQUENCE</scope>
    <source>
        <strain evidence="1">G11</strain>
    </source>
</reference>
<dbReference type="Proteomes" id="UP000886653">
    <property type="component" value="Unassembled WGS sequence"/>
</dbReference>
<evidence type="ECO:0000313" key="1">
    <source>
        <dbReference type="EMBL" id="KAG0149075.1"/>
    </source>
</evidence>
<gene>
    <name evidence="1" type="ORF">CROQUDRAFT_363616</name>
</gene>
<sequence>MMSIFGESFLHGRPFHPCVQLVSIVSFRYLSMVSRDALCVLCGRLNSLGKAHFAIVLWDVSHHSAFKHLPQISRLKGLGLNLLGAFFRKPQLCITSFGMNKNTTSRLQRIQARFLDKKKKRNPLPSVFSPVFGHFPHRHHVPNLASVLTLW</sequence>
<protein>
    <submittedName>
        <fullName evidence="1">Uncharacterized protein</fullName>
    </submittedName>
</protein>
<dbReference type="EMBL" id="MU167231">
    <property type="protein sequence ID" value="KAG0149075.1"/>
    <property type="molecule type" value="Genomic_DNA"/>
</dbReference>
<keyword evidence="2" id="KW-1185">Reference proteome</keyword>
<comment type="caution">
    <text evidence="1">The sequence shown here is derived from an EMBL/GenBank/DDBJ whole genome shotgun (WGS) entry which is preliminary data.</text>
</comment>
<organism evidence="1 2">
    <name type="scientific">Cronartium quercuum f. sp. fusiforme G11</name>
    <dbReference type="NCBI Taxonomy" id="708437"/>
    <lineage>
        <taxon>Eukaryota</taxon>
        <taxon>Fungi</taxon>
        <taxon>Dikarya</taxon>
        <taxon>Basidiomycota</taxon>
        <taxon>Pucciniomycotina</taxon>
        <taxon>Pucciniomycetes</taxon>
        <taxon>Pucciniales</taxon>
        <taxon>Coleosporiaceae</taxon>
        <taxon>Cronartium</taxon>
    </lineage>
</organism>
<name>A0A9P6NT81_9BASI</name>
<proteinExistence type="predicted"/>
<evidence type="ECO:0000313" key="2">
    <source>
        <dbReference type="Proteomes" id="UP000886653"/>
    </source>
</evidence>
<dbReference type="AlphaFoldDB" id="A0A9P6NT81"/>